<dbReference type="InterPro" id="IPR036271">
    <property type="entry name" value="Tet_transcr_reg_TetR-rel_C_sf"/>
</dbReference>
<evidence type="ECO:0000256" key="5">
    <source>
        <dbReference type="PROSITE-ProRule" id="PRU00335"/>
    </source>
</evidence>
<dbReference type="PRINTS" id="PR00455">
    <property type="entry name" value="HTHTETR"/>
</dbReference>
<feature type="domain" description="HTH tetR-type" evidence="6">
    <location>
        <begin position="8"/>
        <end position="68"/>
    </location>
</feature>
<dbReference type="PANTHER" id="PTHR30055:SF228">
    <property type="entry name" value="TRANSCRIPTIONAL REGULATOR-RELATED"/>
    <property type="match status" value="1"/>
</dbReference>
<dbReference type="AlphaFoldDB" id="A0A941EHU5"/>
<keyword evidence="4" id="KW-0804">Transcription</keyword>
<evidence type="ECO:0000256" key="4">
    <source>
        <dbReference type="ARBA" id="ARBA00023163"/>
    </source>
</evidence>
<dbReference type="InterPro" id="IPR039538">
    <property type="entry name" value="BetI_C"/>
</dbReference>
<organism evidence="7 8">
    <name type="scientific">Actinospica durhamensis</name>
    <dbReference type="NCBI Taxonomy" id="1508375"/>
    <lineage>
        <taxon>Bacteria</taxon>
        <taxon>Bacillati</taxon>
        <taxon>Actinomycetota</taxon>
        <taxon>Actinomycetes</taxon>
        <taxon>Catenulisporales</taxon>
        <taxon>Actinospicaceae</taxon>
        <taxon>Actinospica</taxon>
    </lineage>
</organism>
<keyword evidence="1" id="KW-0678">Repressor</keyword>
<evidence type="ECO:0000313" key="8">
    <source>
        <dbReference type="Proteomes" id="UP000675781"/>
    </source>
</evidence>
<accession>A0A941EHU5</accession>
<dbReference type="SUPFAM" id="SSF48498">
    <property type="entry name" value="Tetracyclin repressor-like, C-terminal domain"/>
    <property type="match status" value="1"/>
</dbReference>
<feature type="DNA-binding region" description="H-T-H motif" evidence="5">
    <location>
        <begin position="31"/>
        <end position="50"/>
    </location>
</feature>
<evidence type="ECO:0000259" key="6">
    <source>
        <dbReference type="PROSITE" id="PS50977"/>
    </source>
</evidence>
<dbReference type="InterPro" id="IPR009057">
    <property type="entry name" value="Homeodomain-like_sf"/>
</dbReference>
<evidence type="ECO:0000313" key="7">
    <source>
        <dbReference type="EMBL" id="MBR7831752.1"/>
    </source>
</evidence>
<dbReference type="SUPFAM" id="SSF46689">
    <property type="entry name" value="Homeodomain-like"/>
    <property type="match status" value="1"/>
</dbReference>
<dbReference type="Pfam" id="PF00440">
    <property type="entry name" value="TetR_N"/>
    <property type="match status" value="1"/>
</dbReference>
<name>A0A941EHU5_9ACTN</name>
<evidence type="ECO:0000256" key="2">
    <source>
        <dbReference type="ARBA" id="ARBA00023015"/>
    </source>
</evidence>
<protein>
    <submittedName>
        <fullName evidence="7">TetR/AcrR family transcriptional regulator</fullName>
    </submittedName>
</protein>
<keyword evidence="8" id="KW-1185">Reference proteome</keyword>
<gene>
    <name evidence="7" type="ORF">KDL01_00685</name>
</gene>
<dbReference type="Gene3D" id="1.10.357.10">
    <property type="entry name" value="Tetracycline Repressor, domain 2"/>
    <property type="match status" value="1"/>
</dbReference>
<dbReference type="InterPro" id="IPR050109">
    <property type="entry name" value="HTH-type_TetR-like_transc_reg"/>
</dbReference>
<dbReference type="GO" id="GO:0003700">
    <property type="term" value="F:DNA-binding transcription factor activity"/>
    <property type="evidence" value="ECO:0007669"/>
    <property type="project" value="TreeGrafter"/>
</dbReference>
<proteinExistence type="predicted"/>
<dbReference type="EMBL" id="JAGSOG010000002">
    <property type="protein sequence ID" value="MBR7831752.1"/>
    <property type="molecule type" value="Genomic_DNA"/>
</dbReference>
<keyword evidence="2" id="KW-0805">Transcription regulation</keyword>
<keyword evidence="3 5" id="KW-0238">DNA-binding</keyword>
<dbReference type="InterPro" id="IPR001647">
    <property type="entry name" value="HTH_TetR"/>
</dbReference>
<dbReference type="GO" id="GO:0000976">
    <property type="term" value="F:transcription cis-regulatory region binding"/>
    <property type="evidence" value="ECO:0007669"/>
    <property type="project" value="TreeGrafter"/>
</dbReference>
<dbReference type="PROSITE" id="PS50977">
    <property type="entry name" value="HTH_TETR_2"/>
    <property type="match status" value="1"/>
</dbReference>
<evidence type="ECO:0000256" key="3">
    <source>
        <dbReference type="ARBA" id="ARBA00023125"/>
    </source>
</evidence>
<dbReference type="RefSeq" id="WP_212526285.1">
    <property type="nucleotide sequence ID" value="NZ_JAGSOG010000002.1"/>
</dbReference>
<dbReference type="Pfam" id="PF13977">
    <property type="entry name" value="TetR_C_6"/>
    <property type="match status" value="1"/>
</dbReference>
<comment type="caution">
    <text evidence="7">The sequence shown here is derived from an EMBL/GenBank/DDBJ whole genome shotgun (WGS) entry which is preliminary data.</text>
</comment>
<dbReference type="PANTHER" id="PTHR30055">
    <property type="entry name" value="HTH-TYPE TRANSCRIPTIONAL REGULATOR RUTR"/>
    <property type="match status" value="1"/>
</dbReference>
<sequence>MPKRVDHDERRRHIADAVLRLIATRGVEAASVRTVAAEAGVSPGAVQHYFTTKAEMLAFALAQNHARLVQRVLALGAAPDPATPRAGFELLCTLLLPLDEAGRDAARVWAGLISRACVDEETRDLAAEAYTNLTDFVVRQLADALPGHDVGQAARHLVSVVEGLRWPVLFGVYSRQQALDILNAQLDLIF</sequence>
<reference evidence="7" key="1">
    <citation type="submission" date="2021-04" db="EMBL/GenBank/DDBJ databases">
        <title>Genome based classification of Actinospica acidithermotolerans sp. nov., an actinobacterium isolated from an Indonesian hot spring.</title>
        <authorList>
            <person name="Kusuma A.B."/>
            <person name="Putra K.E."/>
            <person name="Nafisah S."/>
            <person name="Loh J."/>
            <person name="Nouioui I."/>
            <person name="Goodfellow M."/>
        </authorList>
    </citation>
    <scope>NUCLEOTIDE SEQUENCE</scope>
    <source>
        <strain evidence="7">CSCA 57</strain>
    </source>
</reference>
<evidence type="ECO:0000256" key="1">
    <source>
        <dbReference type="ARBA" id="ARBA00022491"/>
    </source>
</evidence>
<dbReference type="Proteomes" id="UP000675781">
    <property type="component" value="Unassembled WGS sequence"/>
</dbReference>